<dbReference type="EC" id="3.4.-.-" evidence="2"/>
<keyword evidence="2" id="KW-0482">Metalloprotease</keyword>
<sequence length="243" mass="26412">MWPRPRAPTSPVLEDGMVVRVGDTPVRLKVNPRARRVSIRVSADGAATATAPSRRALSQALAFAQSRAGWLADQTAKAPEARPFQPGQVVEIEGRSVTLIQGTGQAAARLVSPDLISAGGDAEGFNRRVIALLKREAKARLEAATERHAARLGLPRPAVGLGDPRGRWGSCSPHRNSIRYSWRLILAPPQVLDYVAAHEVGHLIHADHSPAFWAVVARLDPEWKAHRAWLRREGARLHALGRG</sequence>
<proteinExistence type="predicted"/>
<dbReference type="PANTHER" id="PTHR30399:SF1">
    <property type="entry name" value="UTP PYROPHOSPHATASE"/>
    <property type="match status" value="1"/>
</dbReference>
<keyword evidence="3" id="KW-1185">Reference proteome</keyword>
<dbReference type="PANTHER" id="PTHR30399">
    <property type="entry name" value="UNCHARACTERIZED PROTEIN YGJP"/>
    <property type="match status" value="1"/>
</dbReference>
<dbReference type="Pfam" id="PF01863">
    <property type="entry name" value="YgjP-like"/>
    <property type="match status" value="1"/>
</dbReference>
<gene>
    <name evidence="2" type="ORF">Q0812_05455</name>
</gene>
<dbReference type="Proteomes" id="UP001169063">
    <property type="component" value="Unassembled WGS sequence"/>
</dbReference>
<protein>
    <submittedName>
        <fullName evidence="2">SprT family zinc-dependent metalloprotease</fullName>
        <ecNumber evidence="2">3.4.-.-</ecNumber>
    </submittedName>
</protein>
<dbReference type="InterPro" id="IPR002725">
    <property type="entry name" value="YgjP-like_metallopeptidase"/>
</dbReference>
<dbReference type="CDD" id="cd07344">
    <property type="entry name" value="M48_yhfN_like"/>
    <property type="match status" value="1"/>
</dbReference>
<dbReference type="GO" id="GO:0008237">
    <property type="term" value="F:metallopeptidase activity"/>
    <property type="evidence" value="ECO:0007669"/>
    <property type="project" value="UniProtKB-KW"/>
</dbReference>
<organism evidence="2 3">
    <name type="scientific">Peiella sedimenti</name>
    <dbReference type="NCBI Taxonomy" id="3061083"/>
    <lineage>
        <taxon>Bacteria</taxon>
        <taxon>Pseudomonadati</taxon>
        <taxon>Pseudomonadota</taxon>
        <taxon>Alphaproteobacteria</taxon>
        <taxon>Caulobacterales</taxon>
        <taxon>Caulobacteraceae</taxon>
        <taxon>Peiella</taxon>
    </lineage>
</organism>
<keyword evidence="2" id="KW-0378">Hydrolase</keyword>
<name>A0ABT8SKF0_9CAUL</name>
<feature type="domain" description="YgjP-like metallopeptidase" evidence="1">
    <location>
        <begin position="35"/>
        <end position="232"/>
    </location>
</feature>
<evidence type="ECO:0000313" key="3">
    <source>
        <dbReference type="Proteomes" id="UP001169063"/>
    </source>
</evidence>
<accession>A0ABT8SKF0</accession>
<comment type="caution">
    <text evidence="2">The sequence shown here is derived from an EMBL/GenBank/DDBJ whole genome shotgun (WGS) entry which is preliminary data.</text>
</comment>
<keyword evidence="2" id="KW-0645">Protease</keyword>
<dbReference type="RefSeq" id="WP_302109305.1">
    <property type="nucleotide sequence ID" value="NZ_JAUKTR010000002.1"/>
</dbReference>
<evidence type="ECO:0000313" key="2">
    <source>
        <dbReference type="EMBL" id="MDO1558871.1"/>
    </source>
</evidence>
<reference evidence="2" key="1">
    <citation type="submission" date="2023-07" db="EMBL/GenBank/DDBJ databases">
        <title>Brevundimonas soil sp. nov., isolated from the soil of chemical plant.</title>
        <authorList>
            <person name="Wu N."/>
        </authorList>
    </citation>
    <scope>NUCLEOTIDE SEQUENCE</scope>
    <source>
        <strain evidence="2">XZ-24</strain>
    </source>
</reference>
<evidence type="ECO:0000259" key="1">
    <source>
        <dbReference type="Pfam" id="PF01863"/>
    </source>
</evidence>
<dbReference type="InterPro" id="IPR053136">
    <property type="entry name" value="UTP_pyrophosphatase-like"/>
</dbReference>
<dbReference type="EMBL" id="JAUKTR010000002">
    <property type="protein sequence ID" value="MDO1558871.1"/>
    <property type="molecule type" value="Genomic_DNA"/>
</dbReference>
<dbReference type="Gene3D" id="3.30.2010.10">
    <property type="entry name" value="Metalloproteases ('zincins'), catalytic domain"/>
    <property type="match status" value="1"/>
</dbReference>